<proteinExistence type="predicted"/>
<protein>
    <recommendedName>
        <fullName evidence="3">Leucine-rich repeat-containing protein</fullName>
    </recommendedName>
</protein>
<dbReference type="AlphaFoldDB" id="A0A4Q9LYD4"/>
<evidence type="ECO:0000313" key="1">
    <source>
        <dbReference type="EMBL" id="TBU13396.1"/>
    </source>
</evidence>
<evidence type="ECO:0008006" key="3">
    <source>
        <dbReference type="Google" id="ProtNLM"/>
    </source>
</evidence>
<accession>A0A4Q9LYD4</accession>
<name>A0A4Q9LYD4_9MICR</name>
<dbReference type="Proteomes" id="UP000292282">
    <property type="component" value="Unassembled WGS sequence"/>
</dbReference>
<gene>
    <name evidence="1" type="ORF">CWI38_0445p0010</name>
</gene>
<sequence>MTIEKFYTIMHFLEYFRVKHDNKLRNVIKIIWYSLVKSEEINNFDIEKVSFHFSKQDYFSHKMFKKISRKYFKVIKFEMNTINSFFSKKEINYISNKGKCLYTIEGKHVLTIINYEFDLFFSKKVDMHPKSKSLFLIFLNTLDIRYLPFCDICIINEIVFVRTYISDKTIISLNVNLNFVDLEKIIFINCNIDEGMVVFDFLSKINESVFYEYNILSKKYSLHEIKVIKNLDIVENIVEILKRTYHKSTPEELISHNNNILDKNKDFYLILLNDEKSKANVKIFEFFVYVSSSLSLRYFYEYNGCFNNISITLKRLNSKQLFKSKDTIIDKNTKCIKIASSTITSIFLNDILSVIGLETLGINYSDILFEKIFVLRTNLSNILISGLKHARSSLTWIESLKLSRSLSQFFYITELGVSELLFENYDLSSIKKGTLSQFSIDKSNLKAFSNLHNLKELYFHRINFENISLSELFCASREYNIKRIKLEKIYIADEDLIFITNLKNLKELEFEGCYIQQKTYLHCIKMLFINEFYIELICSHLSEEIIQFIKEAFKASGYQKIYICSFVEISINLDLLKFAIESSLKASK</sequence>
<dbReference type="Gene3D" id="3.80.10.10">
    <property type="entry name" value="Ribonuclease Inhibitor"/>
    <property type="match status" value="1"/>
</dbReference>
<comment type="caution">
    <text evidence="1">The sequence shown here is derived from an EMBL/GenBank/DDBJ whole genome shotgun (WGS) entry which is preliminary data.</text>
</comment>
<reference evidence="1 2" key="1">
    <citation type="submission" date="2017-12" db="EMBL/GenBank/DDBJ databases">
        <authorList>
            <person name="Pombert J.-F."/>
            <person name="Haag K.L."/>
            <person name="Ebert D."/>
        </authorList>
    </citation>
    <scope>NUCLEOTIDE SEQUENCE [LARGE SCALE GENOMIC DNA]</scope>
    <source>
        <strain evidence="1">IL-G-3</strain>
    </source>
</reference>
<dbReference type="InterPro" id="IPR032675">
    <property type="entry name" value="LRR_dom_sf"/>
</dbReference>
<dbReference type="SUPFAM" id="SSF52047">
    <property type="entry name" value="RNI-like"/>
    <property type="match status" value="1"/>
</dbReference>
<keyword evidence="2" id="KW-1185">Reference proteome</keyword>
<organism evidence="1 2">
    <name type="scientific">Hamiltosporidium tvaerminnensis</name>
    <dbReference type="NCBI Taxonomy" id="1176355"/>
    <lineage>
        <taxon>Eukaryota</taxon>
        <taxon>Fungi</taxon>
        <taxon>Fungi incertae sedis</taxon>
        <taxon>Microsporidia</taxon>
        <taxon>Dubosqiidae</taxon>
        <taxon>Hamiltosporidium</taxon>
    </lineage>
</organism>
<dbReference type="EMBL" id="PITK01000445">
    <property type="protein sequence ID" value="TBU13396.1"/>
    <property type="molecule type" value="Genomic_DNA"/>
</dbReference>
<dbReference type="VEuPathDB" id="MicrosporidiaDB:CWI38_0445p0010"/>
<evidence type="ECO:0000313" key="2">
    <source>
        <dbReference type="Proteomes" id="UP000292282"/>
    </source>
</evidence>